<evidence type="ECO:0000313" key="4">
    <source>
        <dbReference type="EMBL" id="UWZ39169.1"/>
    </source>
</evidence>
<protein>
    <submittedName>
        <fullName evidence="4">Indolepyruvate ferredoxin oxidoreductase family protein</fullName>
    </submittedName>
</protein>
<dbReference type="InterPro" id="IPR051457">
    <property type="entry name" value="2-oxoacid:Fd_oxidoreductase"/>
</dbReference>
<proteinExistence type="predicted"/>
<dbReference type="EMBL" id="CP073721">
    <property type="protein sequence ID" value="UWZ39169.1"/>
    <property type="molecule type" value="Genomic_DNA"/>
</dbReference>
<dbReference type="InterPro" id="IPR002869">
    <property type="entry name" value="Pyrv_flavodox_OxRed_cen"/>
</dbReference>
<evidence type="ECO:0000259" key="2">
    <source>
        <dbReference type="Pfam" id="PF01558"/>
    </source>
</evidence>
<dbReference type="SUPFAM" id="SSF52518">
    <property type="entry name" value="Thiamin diphosphate-binding fold (THDP-binding)"/>
    <property type="match status" value="2"/>
</dbReference>
<dbReference type="Pfam" id="PF01558">
    <property type="entry name" value="POR"/>
    <property type="match status" value="1"/>
</dbReference>
<evidence type="ECO:0000313" key="5">
    <source>
        <dbReference type="Proteomes" id="UP001058271"/>
    </source>
</evidence>
<dbReference type="InterPro" id="IPR046667">
    <property type="entry name" value="DUF6537"/>
</dbReference>
<dbReference type="SUPFAM" id="SSF52922">
    <property type="entry name" value="TK C-terminal domain-like"/>
    <property type="match status" value="1"/>
</dbReference>
<accession>A0ABY5ZBY7</accession>
<dbReference type="Proteomes" id="UP001058271">
    <property type="component" value="Chromosome"/>
</dbReference>
<dbReference type="InterPro" id="IPR009014">
    <property type="entry name" value="Transketo_C/PFOR_II"/>
</dbReference>
<dbReference type="NCBIfam" id="NF009589">
    <property type="entry name" value="PRK13030.1"/>
    <property type="match status" value="1"/>
</dbReference>
<feature type="domain" description="Pyruvate/ketoisovalerate oxidoreductase catalytic" evidence="2">
    <location>
        <begin position="730"/>
        <end position="917"/>
    </location>
</feature>
<dbReference type="RefSeq" id="WP_260728569.1">
    <property type="nucleotide sequence ID" value="NZ_BAAABS010000015.1"/>
</dbReference>
<dbReference type="Gene3D" id="3.40.50.920">
    <property type="match status" value="1"/>
</dbReference>
<evidence type="ECO:0000259" key="3">
    <source>
        <dbReference type="Pfam" id="PF20169"/>
    </source>
</evidence>
<organism evidence="4 5">
    <name type="scientific">Dactylosporangium roseum</name>
    <dbReference type="NCBI Taxonomy" id="47989"/>
    <lineage>
        <taxon>Bacteria</taxon>
        <taxon>Bacillati</taxon>
        <taxon>Actinomycetota</taxon>
        <taxon>Actinomycetes</taxon>
        <taxon>Micromonosporales</taxon>
        <taxon>Micromonosporaceae</taxon>
        <taxon>Dactylosporangium</taxon>
    </lineage>
</organism>
<name>A0ABY5ZBY7_9ACTN</name>
<gene>
    <name evidence="4" type="ORF">Drose_13615</name>
</gene>
<keyword evidence="5" id="KW-1185">Reference proteome</keyword>
<dbReference type="Gene3D" id="3.40.50.970">
    <property type="match status" value="1"/>
</dbReference>
<dbReference type="InterPro" id="IPR019752">
    <property type="entry name" value="Pyrv/ketoisovalerate_OxRed_cat"/>
</dbReference>
<dbReference type="CDD" id="cd07034">
    <property type="entry name" value="TPP_PYR_PFOR_IOR-alpha_like"/>
    <property type="match status" value="1"/>
</dbReference>
<keyword evidence="1" id="KW-0560">Oxidoreductase</keyword>
<dbReference type="SUPFAM" id="SSF53323">
    <property type="entry name" value="Pyruvate-ferredoxin oxidoreductase, PFOR, domain III"/>
    <property type="match status" value="1"/>
</dbReference>
<dbReference type="NCBIfam" id="NF009588">
    <property type="entry name" value="PRK13029.1"/>
    <property type="match status" value="1"/>
</dbReference>
<dbReference type="Gene3D" id="3.40.920.10">
    <property type="entry name" value="Pyruvate-ferredoxin oxidoreductase, PFOR, domain III"/>
    <property type="match status" value="1"/>
</dbReference>
<dbReference type="InterPro" id="IPR002880">
    <property type="entry name" value="Pyrv_Fd/Flavodoxin_OxRdtase_N"/>
</dbReference>
<dbReference type="Pfam" id="PF20169">
    <property type="entry name" value="DUF6537"/>
    <property type="match status" value="1"/>
</dbReference>
<dbReference type="PANTHER" id="PTHR48084">
    <property type="entry name" value="2-OXOGLUTARATE OXIDOREDUCTASE SUBUNIT KORB-RELATED"/>
    <property type="match status" value="1"/>
</dbReference>
<dbReference type="PANTHER" id="PTHR48084:SF3">
    <property type="entry name" value="SUBUNIT OF PYRUVATE:FLAVODOXIN OXIDOREDUCTASE"/>
    <property type="match status" value="1"/>
</dbReference>
<dbReference type="InterPro" id="IPR029061">
    <property type="entry name" value="THDP-binding"/>
</dbReference>
<sequence length="1163" mass="123664">MTATVDPVPDLAPDPIAARYADRPGRVHLTGIQALARLPLDQARRDRTAGHRVGTYISGYEGSPLAGYDLELGRQARLLDEHDVVFEPGLNEELAATAVQGSQLIHELPTRVDGVVGYWYGKAPGLDRATDALRHANLMGTDPNGGAVALVGDDPAAKSSSVPCASERALADLAMPTFYPADPGEILTLGAHAVAMSRAAGLWTALKIVTAVADGSGVVDLGADPVTPVLPPGSGKHVPSARLLPPGLGPLERDFVTVRMRLAEEYAVANDLNPVTHRHAGDRIGLVAPGKTYRDLLQALAALGLDELALAAAGIRILQVRLVWPLPAETVRAFAEGLDEIVVIEEKRSFLEAAIREALYGSPSAPLITGKTDEDGRELFPSYGELDADLVTLGLARRLATHGVPGAAGWLRARDERLSSQRRRLPMVRRTPFFCSGCPHNTSARGRGDSPVGAGIGCHAMVLLMEEEQVGHVLGLTQMGGEGAQWLGMAPFVEPGHLVQNLGDGTFHHSGSLAIRAAIASGRNITFRVLYNSTVAMTGGQHAVGQLPIPRLVALLKAEGVARVVVTTDDVRRTRRLGLPRDVRVLGRDRIAEAERILAATPGTTVLLHDQECATELRRKRKRGKAPRPQQAVFINERICEGCGDCGQKSNCLSLHPVETEFGTKTAVHQSSCNTDLSCLAGDCPAFMTVTPGQGRPPAGHRDTLGEHDLPEPVTVPGTATRGIRLMGIGGNGIVTTSQVLATAAYLAGHSVSTLDQTGLAQKGGAVVSDIRIAPEPITAGNKLGEGECDLFLGCDLLVAVEPPNLAVLGPGTSAIVSTSAVPTGRMATDRSVAFPDVAETVGAIAERVAPGALTTLDARAYAEALFGGEQYANLLLIGIAHQRGELGLSAAVVEEAIRLNGVAVEANVQAFRRGRQLVVDPAAVDRLVGRRAPAPTPEPSTTVRAVPGSELARTVALRRAELVRYQDARYARRYEDLVELTRRAEDRLGTGGELTAAVAEHAFTLMAYKDEYEVARLALDAEIGAAVEEAFGTGARASWMLHPPSLRALGVRRKLRFGPHSRPVLRVLSGMKRLRGTGLDPFGRAEVRVVERRLVADYLADIERLVTTLTPASYDVVAELAALPGIVRGFEDVKLRAVTTYDERRRELLARLRQPSPAVAPE</sequence>
<feature type="domain" description="DUF6537" evidence="3">
    <location>
        <begin position="953"/>
        <end position="1148"/>
    </location>
</feature>
<reference evidence="4" key="1">
    <citation type="submission" date="2021-04" db="EMBL/GenBank/DDBJ databases">
        <title>Biosynthetic gene clusters of Dactylosporangioum roseum.</title>
        <authorList>
            <person name="Hartkoorn R.C."/>
            <person name="Beaudoing E."/>
            <person name="Hot D."/>
            <person name="Moureu S."/>
        </authorList>
    </citation>
    <scope>NUCLEOTIDE SEQUENCE</scope>
    <source>
        <strain evidence="4">NRRL B-16295</strain>
    </source>
</reference>
<evidence type="ECO:0000256" key="1">
    <source>
        <dbReference type="ARBA" id="ARBA00023002"/>
    </source>
</evidence>